<reference evidence="2 3" key="1">
    <citation type="submission" date="2019-11" db="EMBL/GenBank/DDBJ databases">
        <title>Whole genome sequence of Oryza granulata.</title>
        <authorList>
            <person name="Li W."/>
        </authorList>
    </citation>
    <scope>NUCLEOTIDE SEQUENCE [LARGE SCALE GENOMIC DNA]</scope>
    <source>
        <strain evidence="3">cv. Menghai</strain>
        <tissue evidence="2">Leaf</tissue>
    </source>
</reference>
<gene>
    <name evidence="2" type="ORF">E2562_002339</name>
</gene>
<dbReference type="EMBL" id="SPHZ02000012">
    <property type="protein sequence ID" value="KAF0887622.1"/>
    <property type="molecule type" value="Genomic_DNA"/>
</dbReference>
<dbReference type="AlphaFoldDB" id="A0A6G1BIG3"/>
<name>A0A6G1BIG3_9ORYZ</name>
<sequence length="67" mass="7084">MKCTSGATTTPSDQVRPEATIELSREESRSTGWRATLSSSAGLDQPNLAAVVVAYRRAPPPLSLPPC</sequence>
<feature type="compositionally biased region" description="Polar residues" evidence="1">
    <location>
        <begin position="30"/>
        <end position="39"/>
    </location>
</feature>
<feature type="region of interest" description="Disordered" evidence="1">
    <location>
        <begin position="1"/>
        <end position="39"/>
    </location>
</feature>
<proteinExistence type="predicted"/>
<evidence type="ECO:0000313" key="2">
    <source>
        <dbReference type="EMBL" id="KAF0887622.1"/>
    </source>
</evidence>
<comment type="caution">
    <text evidence="2">The sequence shown here is derived from an EMBL/GenBank/DDBJ whole genome shotgun (WGS) entry which is preliminary data.</text>
</comment>
<dbReference type="Proteomes" id="UP000479710">
    <property type="component" value="Unassembled WGS sequence"/>
</dbReference>
<accession>A0A6G1BIG3</accession>
<feature type="compositionally biased region" description="Polar residues" evidence="1">
    <location>
        <begin position="1"/>
        <end position="13"/>
    </location>
</feature>
<keyword evidence="3" id="KW-1185">Reference proteome</keyword>
<evidence type="ECO:0000256" key="1">
    <source>
        <dbReference type="SAM" id="MobiDB-lite"/>
    </source>
</evidence>
<evidence type="ECO:0000313" key="3">
    <source>
        <dbReference type="Proteomes" id="UP000479710"/>
    </source>
</evidence>
<protein>
    <submittedName>
        <fullName evidence="2">Uncharacterized protein</fullName>
    </submittedName>
</protein>
<organism evidence="2 3">
    <name type="scientific">Oryza meyeriana var. granulata</name>
    <dbReference type="NCBI Taxonomy" id="110450"/>
    <lineage>
        <taxon>Eukaryota</taxon>
        <taxon>Viridiplantae</taxon>
        <taxon>Streptophyta</taxon>
        <taxon>Embryophyta</taxon>
        <taxon>Tracheophyta</taxon>
        <taxon>Spermatophyta</taxon>
        <taxon>Magnoliopsida</taxon>
        <taxon>Liliopsida</taxon>
        <taxon>Poales</taxon>
        <taxon>Poaceae</taxon>
        <taxon>BOP clade</taxon>
        <taxon>Oryzoideae</taxon>
        <taxon>Oryzeae</taxon>
        <taxon>Oryzinae</taxon>
        <taxon>Oryza</taxon>
        <taxon>Oryza meyeriana</taxon>
    </lineage>
</organism>